<feature type="domain" description="ImpA N-terminal" evidence="1">
    <location>
        <begin position="8"/>
        <end position="123"/>
    </location>
</feature>
<evidence type="ECO:0000259" key="1">
    <source>
        <dbReference type="Pfam" id="PF06812"/>
    </source>
</evidence>
<sequence length="440" mass="46340">MPDLAAILEPVSDEAPCGPDLVAASDLQFLTFRDRIDALSPTRLSGGRLLREDGKPFEPRDIKFRDEAKVIAALLDRSRDLRFLLLQARLRIFTGDLSGFAGDIALAANLLEARWEHVHPQNVPQRRVEFECFEPPISGSIPLQFVPLLRDRRADVIRFRHFVFALGEAKGPENETTPDEATIRAAIADPANAAAVAATRGALAAVRESFEAVKASFAANGHGGSAPQMKAFLAAVARIAALLDGESGGAPGRGASGAAVHVEAGQAAQAPLPIAELATVPIGDHGEASAALLAAEAYFARAEPSSPVLLLTHQARKLIGRPLVEALQLLAPGMVDSASLGLDSPAGLALDLARLTALSETAHDASVDPPAGARVPPRRAFDAPDREAAAVLIASVEAYLRLAEPSSPVPLVLARARALIGCDFLALLPELFPSLRPVRS</sequence>
<evidence type="ECO:0000313" key="2">
    <source>
        <dbReference type="EMBL" id="NDW02816.1"/>
    </source>
</evidence>
<dbReference type="RefSeq" id="WP_163460462.1">
    <property type="nucleotide sequence ID" value="NZ_JAAAMG010000001.1"/>
</dbReference>
<evidence type="ECO:0000313" key="3">
    <source>
        <dbReference type="Proteomes" id="UP000469011"/>
    </source>
</evidence>
<dbReference type="InterPro" id="IPR010657">
    <property type="entry name" value="ImpA_N"/>
</dbReference>
<dbReference type="EMBL" id="JAAAMG010000001">
    <property type="protein sequence ID" value="NDW02816.1"/>
    <property type="molecule type" value="Genomic_DNA"/>
</dbReference>
<dbReference type="AlphaFoldDB" id="A0A6N9SYH1"/>
<reference evidence="2 3" key="1">
    <citation type="submission" date="2020-01" db="EMBL/GenBank/DDBJ databases">
        <title>Jiella pacifica sp. nov.</title>
        <authorList>
            <person name="Xue Z."/>
            <person name="Zhu S."/>
            <person name="Chen J."/>
            <person name="Yang J."/>
        </authorList>
    </citation>
    <scope>NUCLEOTIDE SEQUENCE [LARGE SCALE GENOMIC DNA]</scope>
    <source>
        <strain evidence="2 3">40Bstr34</strain>
    </source>
</reference>
<comment type="caution">
    <text evidence="2">The sequence shown here is derived from an EMBL/GenBank/DDBJ whole genome shotgun (WGS) entry which is preliminary data.</text>
</comment>
<proteinExistence type="predicted"/>
<dbReference type="Proteomes" id="UP000469011">
    <property type="component" value="Unassembled WGS sequence"/>
</dbReference>
<dbReference type="PANTHER" id="PTHR37951:SF1">
    <property type="entry name" value="TYPE VI SECRETION SYSTEM COMPONENT TSSA1"/>
    <property type="match status" value="1"/>
</dbReference>
<protein>
    <recommendedName>
        <fullName evidence="1">ImpA N-terminal domain-containing protein</fullName>
    </recommendedName>
</protein>
<dbReference type="Pfam" id="PF06812">
    <property type="entry name" value="ImpA_N"/>
    <property type="match status" value="1"/>
</dbReference>
<name>A0A6N9SYH1_9HYPH</name>
<gene>
    <name evidence="2" type="ORF">GTK09_00100</name>
</gene>
<accession>A0A6N9SYH1</accession>
<dbReference type="InterPro" id="IPR017740">
    <property type="entry name" value="TssA-like"/>
</dbReference>
<organism evidence="2 3">
    <name type="scientific">Jiella pacifica</name>
    <dbReference type="NCBI Taxonomy" id="2696469"/>
    <lineage>
        <taxon>Bacteria</taxon>
        <taxon>Pseudomonadati</taxon>
        <taxon>Pseudomonadota</taxon>
        <taxon>Alphaproteobacteria</taxon>
        <taxon>Hyphomicrobiales</taxon>
        <taxon>Aurantimonadaceae</taxon>
        <taxon>Jiella</taxon>
    </lineage>
</organism>
<keyword evidence="3" id="KW-1185">Reference proteome</keyword>
<dbReference type="PANTHER" id="PTHR37951">
    <property type="entry name" value="CYTOPLASMIC PROTEIN-RELATED"/>
    <property type="match status" value="1"/>
</dbReference>